<comment type="caution">
    <text evidence="1">The sequence shown here is derived from an EMBL/GenBank/DDBJ whole genome shotgun (WGS) entry which is preliminary data.</text>
</comment>
<organism evidence="1 2">
    <name type="scientific">Roseateles albus</name>
    <dbReference type="NCBI Taxonomy" id="2987525"/>
    <lineage>
        <taxon>Bacteria</taxon>
        <taxon>Pseudomonadati</taxon>
        <taxon>Pseudomonadota</taxon>
        <taxon>Betaproteobacteria</taxon>
        <taxon>Burkholderiales</taxon>
        <taxon>Sphaerotilaceae</taxon>
        <taxon>Roseateles</taxon>
    </lineage>
</organism>
<accession>A0ABT5KKS8</accession>
<dbReference type="RefSeq" id="WP_273602475.1">
    <property type="nucleotide sequence ID" value="NZ_JAQQXT010000023.1"/>
</dbReference>
<keyword evidence="2" id="KW-1185">Reference proteome</keyword>
<dbReference type="EMBL" id="JAQQXT010000023">
    <property type="protein sequence ID" value="MDC8774471.1"/>
    <property type="molecule type" value="Genomic_DNA"/>
</dbReference>
<gene>
    <name evidence="1" type="ORF">PRZ03_23155</name>
</gene>
<dbReference type="InterPro" id="IPR001623">
    <property type="entry name" value="DnaJ_domain"/>
</dbReference>
<evidence type="ECO:0000313" key="2">
    <source>
        <dbReference type="Proteomes" id="UP001221189"/>
    </source>
</evidence>
<evidence type="ECO:0000313" key="1">
    <source>
        <dbReference type="EMBL" id="MDC8774471.1"/>
    </source>
</evidence>
<proteinExistence type="predicted"/>
<dbReference type="Proteomes" id="UP001221189">
    <property type="component" value="Unassembled WGS sequence"/>
</dbReference>
<dbReference type="InterPro" id="IPR036869">
    <property type="entry name" value="J_dom_sf"/>
</dbReference>
<reference evidence="1 2" key="1">
    <citation type="submission" date="2022-10" db="EMBL/GenBank/DDBJ databases">
        <title>Paucibacter sp. hw1 Genome sequencing.</title>
        <authorList>
            <person name="Park S."/>
        </authorList>
    </citation>
    <scope>NUCLEOTIDE SEQUENCE [LARGE SCALE GENOMIC DNA]</scope>
    <source>
        <strain evidence="2">hw1</strain>
    </source>
</reference>
<protein>
    <submittedName>
        <fullName evidence="1">J domain-containing protein</fullName>
    </submittedName>
</protein>
<sequence>MTTNTAISRHGLERRRSQLSDLRRYLAAQEHEFEELRLKVQGFVSRYVDALGESYLELDALESQLHSTTSGLAEALRNSGIEARSPLAPQATSLPVLPQLPPSAALPPEPQSGLVEMAPPTLKTLYRRAAMRLHPDFAGNELDRRAREQSMMLVNEAYAASDRAKLEVLLLAAGEDPVRVSGGNADALRSWLSRCEQLVQGRLRVVQAHMALLTVHPMHRLWIAIAQAELKGLDPLSVMANRLRSQIGERRQELYIGQRLLPQSSLAQAFLHRRIERMGAAASAS</sequence>
<dbReference type="SUPFAM" id="SSF46565">
    <property type="entry name" value="Chaperone J-domain"/>
    <property type="match status" value="1"/>
</dbReference>
<dbReference type="CDD" id="cd06257">
    <property type="entry name" value="DnaJ"/>
    <property type="match status" value="1"/>
</dbReference>
<name>A0ABT5KKS8_9BURK</name>